<dbReference type="InterPro" id="IPR011050">
    <property type="entry name" value="Pectin_lyase_fold/virulence"/>
</dbReference>
<dbReference type="Gene3D" id="2.160.20.10">
    <property type="entry name" value="Single-stranded right-handed beta-helix, Pectin lyase-like"/>
    <property type="match status" value="1"/>
</dbReference>
<evidence type="ECO:0000313" key="2">
    <source>
        <dbReference type="EMBL" id="BCM84910.1"/>
    </source>
</evidence>
<dbReference type="RefSeq" id="WP_207177887.1">
    <property type="nucleotide sequence ID" value="NZ_AP024145.1"/>
</dbReference>
<dbReference type="KEGG" id="mind:mvi_33710"/>
<name>A0A8H8WUN5_9HYPH</name>
<evidence type="ECO:0000313" key="3">
    <source>
        <dbReference type="Proteomes" id="UP000663508"/>
    </source>
</evidence>
<feature type="signal peptide" evidence="1">
    <location>
        <begin position="1"/>
        <end position="22"/>
    </location>
</feature>
<accession>A0A8H8WUN5</accession>
<reference evidence="2" key="1">
    <citation type="submission" date="2020-11" db="EMBL/GenBank/DDBJ databases">
        <title>Complete genome sequence of a novel pathogenic Methylobacterium strain isolated from rice in Vietnam.</title>
        <authorList>
            <person name="Lai K."/>
            <person name="Okazaki S."/>
            <person name="Higashi K."/>
            <person name="Mori H."/>
            <person name="Toyoda A."/>
            <person name="Kurokawa K."/>
        </authorList>
    </citation>
    <scope>NUCLEOTIDE SEQUENCE</scope>
    <source>
        <strain evidence="2">VL1</strain>
    </source>
</reference>
<sequence>MRIVLVLAALFFGVVRASGALAAPVEIPVAAEGMRPDPGAVATLGEALAEARRRRARDPDAALVIALGPGTHRLAEGLRLGRRDGGSAAAPLTIRGPADGSARLVGSRRLTPIPLDPALAARLPAAARGHVRAYRLPASARAARFQAPIVLDGPRTPPAFEVFDAAGAMHPARWPSEGFAKAAGGTGPAFTLDGLPPGLVRDEPDLWAEGYWRWGWLFEAMPVLRVGPKDRGSKEKGSTGEGTRLTLDRTPYEGILPDAPVRLVHVRAGLDRPGTWWRDVRSGTLLAWPRGGDTVEVSVAETLIATEGTEHLRIASLRLALARGDLVRVEGGRDVVIEDSVLGPAGGRGAAFLGTRDGGLRRCDVAGTGAEGVVLSGGERRTLEPGGLFLRDSRLTAYARRWTTQAPGIALDGVGAEVSGSFIHDSPAYAVHLRGNDHRVTGNEIARLLASATDTGAIYSGRDWTARGSVIADNFLHDIRGEGEREVKGVYLDDMASGFTVSGNLFLRVDQPVFLGGGRDNRVVGNIFVASSPAVHVDSRGETWARDAITDPESQLRAAYAAMPVESPPWRARYPRLPGLLYDRPAVGGGNVLTDNLLALSEPFRFTDGGRAAEQTIARNRDPAHPPADLAALARTSVNPEDFAALADGTGLRLPAIPFARMRRERAAGAPFSR</sequence>
<dbReference type="PANTHER" id="PTHR36453">
    <property type="entry name" value="SECRETED PROTEIN-RELATED"/>
    <property type="match status" value="1"/>
</dbReference>
<dbReference type="AlphaFoldDB" id="A0A8H8WUN5"/>
<organism evidence="2 3">
    <name type="scientific">Methylobacterium indicum</name>
    <dbReference type="NCBI Taxonomy" id="1775910"/>
    <lineage>
        <taxon>Bacteria</taxon>
        <taxon>Pseudomonadati</taxon>
        <taxon>Pseudomonadota</taxon>
        <taxon>Alphaproteobacteria</taxon>
        <taxon>Hyphomicrobiales</taxon>
        <taxon>Methylobacteriaceae</taxon>
        <taxon>Methylobacterium</taxon>
    </lineage>
</organism>
<proteinExistence type="predicted"/>
<dbReference type="PANTHER" id="PTHR36453:SF1">
    <property type="entry name" value="RIGHT HANDED BETA HELIX DOMAIN-CONTAINING PROTEIN"/>
    <property type="match status" value="1"/>
</dbReference>
<evidence type="ECO:0000256" key="1">
    <source>
        <dbReference type="SAM" id="SignalP"/>
    </source>
</evidence>
<feature type="chain" id="PRO_5034473001" description="Right handed beta helix domain-containing protein" evidence="1">
    <location>
        <begin position="23"/>
        <end position="674"/>
    </location>
</feature>
<keyword evidence="1" id="KW-0732">Signal</keyword>
<gene>
    <name evidence="2" type="ORF">mvi_33710</name>
</gene>
<dbReference type="SUPFAM" id="SSF51126">
    <property type="entry name" value="Pectin lyase-like"/>
    <property type="match status" value="1"/>
</dbReference>
<protein>
    <recommendedName>
        <fullName evidence="4">Right handed beta helix domain-containing protein</fullName>
    </recommendedName>
</protein>
<dbReference type="InterPro" id="IPR012334">
    <property type="entry name" value="Pectin_lyas_fold"/>
</dbReference>
<evidence type="ECO:0008006" key="4">
    <source>
        <dbReference type="Google" id="ProtNLM"/>
    </source>
</evidence>
<dbReference type="Proteomes" id="UP000663508">
    <property type="component" value="Chromosome"/>
</dbReference>
<dbReference type="EMBL" id="AP024145">
    <property type="protein sequence ID" value="BCM84910.1"/>
    <property type="molecule type" value="Genomic_DNA"/>
</dbReference>